<keyword evidence="6" id="KW-1185">Reference proteome</keyword>
<feature type="chain" id="PRO_5025589656" evidence="3">
    <location>
        <begin position="23"/>
        <end position="300"/>
    </location>
</feature>
<gene>
    <name evidence="5" type="ORF">BDY21DRAFT_363331</name>
</gene>
<proteinExistence type="predicted"/>
<dbReference type="InterPro" id="IPR018466">
    <property type="entry name" value="Kre9/Knh1-like_N"/>
</dbReference>
<evidence type="ECO:0000256" key="2">
    <source>
        <dbReference type="SAM" id="MobiDB-lite"/>
    </source>
</evidence>
<evidence type="ECO:0000313" key="6">
    <source>
        <dbReference type="Proteomes" id="UP000799766"/>
    </source>
</evidence>
<feature type="compositionally biased region" description="Polar residues" evidence="2">
    <location>
        <begin position="244"/>
        <end position="254"/>
    </location>
</feature>
<feature type="domain" description="Yeast cell wall synthesis Kre9/Knh1-like N-terminal" evidence="4">
    <location>
        <begin position="38"/>
        <end position="126"/>
    </location>
</feature>
<accession>A0A6A6P332</accession>
<organism evidence="5 6">
    <name type="scientific">Lineolata rhizophorae</name>
    <dbReference type="NCBI Taxonomy" id="578093"/>
    <lineage>
        <taxon>Eukaryota</taxon>
        <taxon>Fungi</taxon>
        <taxon>Dikarya</taxon>
        <taxon>Ascomycota</taxon>
        <taxon>Pezizomycotina</taxon>
        <taxon>Dothideomycetes</taxon>
        <taxon>Dothideomycetes incertae sedis</taxon>
        <taxon>Lineolatales</taxon>
        <taxon>Lineolataceae</taxon>
        <taxon>Lineolata</taxon>
    </lineage>
</organism>
<evidence type="ECO:0000313" key="5">
    <source>
        <dbReference type="EMBL" id="KAF2458450.1"/>
    </source>
</evidence>
<evidence type="ECO:0000256" key="1">
    <source>
        <dbReference type="ARBA" id="ARBA00022729"/>
    </source>
</evidence>
<feature type="compositionally biased region" description="Low complexity" evidence="2">
    <location>
        <begin position="255"/>
        <end position="266"/>
    </location>
</feature>
<dbReference type="AlphaFoldDB" id="A0A6A6P332"/>
<evidence type="ECO:0000256" key="3">
    <source>
        <dbReference type="SAM" id="SignalP"/>
    </source>
</evidence>
<name>A0A6A6P332_9PEZI</name>
<evidence type="ECO:0000259" key="4">
    <source>
        <dbReference type="Pfam" id="PF10342"/>
    </source>
</evidence>
<reference evidence="5" key="1">
    <citation type="journal article" date="2020" name="Stud. Mycol.">
        <title>101 Dothideomycetes genomes: a test case for predicting lifestyles and emergence of pathogens.</title>
        <authorList>
            <person name="Haridas S."/>
            <person name="Albert R."/>
            <person name="Binder M."/>
            <person name="Bloem J."/>
            <person name="Labutti K."/>
            <person name="Salamov A."/>
            <person name="Andreopoulos B."/>
            <person name="Baker S."/>
            <person name="Barry K."/>
            <person name="Bills G."/>
            <person name="Bluhm B."/>
            <person name="Cannon C."/>
            <person name="Castanera R."/>
            <person name="Culley D."/>
            <person name="Daum C."/>
            <person name="Ezra D."/>
            <person name="Gonzalez J."/>
            <person name="Henrissat B."/>
            <person name="Kuo A."/>
            <person name="Liang C."/>
            <person name="Lipzen A."/>
            <person name="Lutzoni F."/>
            <person name="Magnuson J."/>
            <person name="Mondo S."/>
            <person name="Nolan M."/>
            <person name="Ohm R."/>
            <person name="Pangilinan J."/>
            <person name="Park H.-J."/>
            <person name="Ramirez L."/>
            <person name="Alfaro M."/>
            <person name="Sun H."/>
            <person name="Tritt A."/>
            <person name="Yoshinaga Y."/>
            <person name="Zwiers L.-H."/>
            <person name="Turgeon B."/>
            <person name="Goodwin S."/>
            <person name="Spatafora J."/>
            <person name="Crous P."/>
            <person name="Grigoriev I."/>
        </authorList>
    </citation>
    <scope>NUCLEOTIDE SEQUENCE</scope>
    <source>
        <strain evidence="5">ATCC 16933</strain>
    </source>
</reference>
<dbReference type="PANTHER" id="PTHR40633">
    <property type="entry name" value="MATRIX PROTEIN, PUTATIVE (AFU_ORTHOLOGUE AFUA_8G05410)-RELATED"/>
    <property type="match status" value="1"/>
</dbReference>
<sequence>MYSTDFSVFALFTAGLATLASGYTQPVGDSPSGNPIYKPGLDEIVPVGEPYEITWDPTTEGTVTLLLLRGPSENILPLYPIVEEVENTGTYSWTPSADLEPDTTHYGIQLICDSDGSYQYTSQFGISNPDYSGSSSSSSSSGVASSTTVASSSVAESSTSMSTSESSDTYVTEVVTAFTTFCPGPTSVVVNNFTYTVTESTMLTVTDCPCTVTHPAGTGSATPVVSYTASTGFPVNSSSILSPSRSMTIPSSLRTTASPTATSGGAEESESAPASPTDNAAGKLGLSAGLAGIALAALAM</sequence>
<dbReference type="Pfam" id="PF10342">
    <property type="entry name" value="Kre9_KNH"/>
    <property type="match status" value="1"/>
</dbReference>
<dbReference type="PANTHER" id="PTHR40633:SF1">
    <property type="entry name" value="GPI ANCHORED SERINE-THREONINE RICH PROTEIN (AFU_ORTHOLOGUE AFUA_1G03630)"/>
    <property type="match status" value="1"/>
</dbReference>
<dbReference type="EMBL" id="MU001678">
    <property type="protein sequence ID" value="KAF2458450.1"/>
    <property type="molecule type" value="Genomic_DNA"/>
</dbReference>
<dbReference type="Proteomes" id="UP000799766">
    <property type="component" value="Unassembled WGS sequence"/>
</dbReference>
<keyword evidence="1 3" id="KW-0732">Signal</keyword>
<feature type="signal peptide" evidence="3">
    <location>
        <begin position="1"/>
        <end position="22"/>
    </location>
</feature>
<dbReference type="OrthoDB" id="4094614at2759"/>
<feature type="region of interest" description="Disordered" evidence="2">
    <location>
        <begin position="244"/>
        <end position="278"/>
    </location>
</feature>
<dbReference type="InterPro" id="IPR052982">
    <property type="entry name" value="SRP1/TIP1-like"/>
</dbReference>
<protein>
    <submittedName>
        <fullName evidence="5">Ser-Thr-rich glycosyl-phosphatidyl-inositol-anchored membrane family-domain-containing protein</fullName>
    </submittedName>
</protein>